<evidence type="ECO:0000313" key="4">
    <source>
        <dbReference type="Proteomes" id="UP000234778"/>
    </source>
</evidence>
<dbReference type="GeneID" id="81707520"/>
<organism evidence="3 4">
    <name type="scientific">Actinomyces urogenitalis</name>
    <dbReference type="NCBI Taxonomy" id="103621"/>
    <lineage>
        <taxon>Bacteria</taxon>
        <taxon>Bacillati</taxon>
        <taxon>Actinomycetota</taxon>
        <taxon>Actinomycetes</taxon>
        <taxon>Actinomycetales</taxon>
        <taxon>Actinomycetaceae</taxon>
        <taxon>Actinomyces</taxon>
    </lineage>
</organism>
<dbReference type="PROSITE" id="PS50937">
    <property type="entry name" value="HTH_MERR_2"/>
    <property type="match status" value="1"/>
</dbReference>
<evidence type="ECO:0000256" key="1">
    <source>
        <dbReference type="ARBA" id="ARBA00023125"/>
    </source>
</evidence>
<gene>
    <name evidence="3" type="ORF">CYJ26_00975</name>
</gene>
<proteinExistence type="predicted"/>
<dbReference type="CDD" id="cd00592">
    <property type="entry name" value="HTH_MerR-like"/>
    <property type="match status" value="1"/>
</dbReference>
<dbReference type="RefSeq" id="WP_006549715.1">
    <property type="nucleotide sequence ID" value="NZ_CP136961.1"/>
</dbReference>
<sequence length="215" mass="24028">MKIGEVVEHLRPSFPALSISKVRYLESEGLIHPHRVGNGYRQYSQADVERLRFTLTAQRDEYLPLSVIRQRLEQMDRKPPAQVRVPRVVASHGRLVDEDAPVDLDELMRRTGASEEQMDELISIGVVAADARGTFRPTALRAAELAMQIHELGLPLRNLRAVRTAAEREADLIDHAVQHQRGRSAQAAEQSAATLAGAVARLHEELLRRSLESLG</sequence>
<evidence type="ECO:0000259" key="2">
    <source>
        <dbReference type="PROSITE" id="PS50937"/>
    </source>
</evidence>
<accession>A0A2I1KV41</accession>
<comment type="caution">
    <text evidence="3">The sequence shown here is derived from an EMBL/GenBank/DDBJ whole genome shotgun (WGS) entry which is preliminary data.</text>
</comment>
<keyword evidence="1" id="KW-0238">DNA-binding</keyword>
<dbReference type="InterPro" id="IPR047057">
    <property type="entry name" value="MerR_fam"/>
</dbReference>
<dbReference type="InterPro" id="IPR009061">
    <property type="entry name" value="DNA-bd_dom_put_sf"/>
</dbReference>
<dbReference type="AlphaFoldDB" id="A0A2I1KV41"/>
<protein>
    <submittedName>
        <fullName evidence="3">MerR family transcriptional regulator</fullName>
    </submittedName>
</protein>
<dbReference type="Gene3D" id="1.10.1660.10">
    <property type="match status" value="1"/>
</dbReference>
<dbReference type="GO" id="GO:0003700">
    <property type="term" value="F:DNA-binding transcription factor activity"/>
    <property type="evidence" value="ECO:0007669"/>
    <property type="project" value="InterPro"/>
</dbReference>
<dbReference type="PANTHER" id="PTHR30204">
    <property type="entry name" value="REDOX-CYCLING DRUG-SENSING TRANSCRIPTIONAL ACTIVATOR SOXR"/>
    <property type="match status" value="1"/>
</dbReference>
<evidence type="ECO:0000313" key="3">
    <source>
        <dbReference type="EMBL" id="PKY99500.1"/>
    </source>
</evidence>
<dbReference type="SUPFAM" id="SSF46955">
    <property type="entry name" value="Putative DNA-binding domain"/>
    <property type="match status" value="1"/>
</dbReference>
<dbReference type="SMART" id="SM00422">
    <property type="entry name" value="HTH_MERR"/>
    <property type="match status" value="1"/>
</dbReference>
<dbReference type="EMBL" id="PKHA01000001">
    <property type="protein sequence ID" value="PKY99500.1"/>
    <property type="molecule type" value="Genomic_DNA"/>
</dbReference>
<dbReference type="Pfam" id="PF13411">
    <property type="entry name" value="MerR_1"/>
    <property type="match status" value="1"/>
</dbReference>
<dbReference type="PANTHER" id="PTHR30204:SF89">
    <property type="entry name" value="HTH MERR-TYPE DOMAIN-CONTAINING PROTEIN"/>
    <property type="match status" value="1"/>
</dbReference>
<name>A0A2I1KV41_9ACTO</name>
<dbReference type="InterPro" id="IPR000551">
    <property type="entry name" value="MerR-type_HTH_dom"/>
</dbReference>
<dbReference type="GO" id="GO:0003677">
    <property type="term" value="F:DNA binding"/>
    <property type="evidence" value="ECO:0007669"/>
    <property type="project" value="UniProtKB-KW"/>
</dbReference>
<dbReference type="Proteomes" id="UP000234778">
    <property type="component" value="Unassembled WGS sequence"/>
</dbReference>
<feature type="domain" description="HTH merR-type" evidence="2">
    <location>
        <begin position="1"/>
        <end position="74"/>
    </location>
</feature>
<reference evidence="3 4" key="1">
    <citation type="submission" date="2017-12" db="EMBL/GenBank/DDBJ databases">
        <title>Phylogenetic diversity of female urinary microbiome.</title>
        <authorList>
            <person name="Thomas-White K."/>
            <person name="Wolfe A.J."/>
        </authorList>
    </citation>
    <scope>NUCLEOTIDE SEQUENCE [LARGE SCALE GENOMIC DNA]</scope>
    <source>
        <strain evidence="3 4">UMB0319</strain>
    </source>
</reference>